<comment type="cofactor">
    <cofactor evidence="16">
        <name>Cu cation</name>
        <dbReference type="ChEBI" id="CHEBI:23378"/>
    </cofactor>
    <text evidence="16">Binds a copper A center.</text>
</comment>
<dbReference type="PANTHER" id="PTHR22888">
    <property type="entry name" value="CYTOCHROME C OXIDASE, SUBUNIT II"/>
    <property type="match status" value="1"/>
</dbReference>
<evidence type="ECO:0000256" key="17">
    <source>
        <dbReference type="SAM" id="Phobius"/>
    </source>
</evidence>
<sequence>MNKTKQLFASLVLTFLSLGTAQASNYATNLTSGTTWLSRTVYELHMHILWICVFIGVAVFGVMFYSIFHHRKSKGHKPAQFYHNTKVEVIWGTIPAIIIIAMGWLSTGVMREMYNVGKDYDMTVLVTGHQFYWEYKILDKNGDAAKDIRFDSELDVASKNARDDDEIDPLTVPNYLLNVNEPLVIPIKKKIRFVLTAADVIHSWWVPELGWKKDANPGFTNEAWARVDNEPWMTGDTDICDSIPKEQWTETDKQVCVAVKAWNNLDKKPWSSGKNSVKKEFWDSVKVAGVYRGQCTELCGAGHGFMPVVVVALKQADYDKWKEARLNPGTSPNNSTMADREHEELVYKGNLVYTAKCESCHARDGGGAVGPSLKASSKVTGDINELATIILNGNGKGMMPAFSKALEADEIAEVVTYIRDRFGNKKDDEIQPSAVQKILGGQGSVSVSSGNDAEGKANTQKDIDVNAKLTLDELVSKGETVYANNCAGCHQINGEGMPPMFPALSGSVLVNGDIDAQINLMLNGKNSMPSFGKTLNAVDFAAVLAYTRNKLGNSKGDFKQPSEIQALIAALPADAE</sequence>
<evidence type="ECO:0000256" key="13">
    <source>
        <dbReference type="ARBA" id="ARBA00047816"/>
    </source>
</evidence>
<evidence type="ECO:0000256" key="3">
    <source>
        <dbReference type="ARBA" id="ARBA00022448"/>
    </source>
</evidence>
<comment type="subcellular location">
    <subcellularLocation>
        <location evidence="15">Cell membrane</location>
        <topology evidence="15">Multi-pass membrane protein</topology>
    </subcellularLocation>
    <subcellularLocation>
        <location evidence="1">Membrane</location>
        <topology evidence="1">Multi-pass membrane protein</topology>
    </subcellularLocation>
</comment>
<keyword evidence="11 14" id="KW-0408">Iron</keyword>
<evidence type="ECO:0000313" key="22">
    <source>
        <dbReference type="EMBL" id="SJM92756.1"/>
    </source>
</evidence>
<evidence type="ECO:0000256" key="2">
    <source>
        <dbReference type="ARBA" id="ARBA00007866"/>
    </source>
</evidence>
<evidence type="ECO:0000256" key="10">
    <source>
        <dbReference type="ARBA" id="ARBA00022989"/>
    </source>
</evidence>
<evidence type="ECO:0000256" key="11">
    <source>
        <dbReference type="ARBA" id="ARBA00023004"/>
    </source>
</evidence>
<evidence type="ECO:0000256" key="18">
    <source>
        <dbReference type="SAM" id="SignalP"/>
    </source>
</evidence>
<evidence type="ECO:0000256" key="9">
    <source>
        <dbReference type="ARBA" id="ARBA00022982"/>
    </source>
</evidence>
<keyword evidence="3 15" id="KW-0813">Transport</keyword>
<dbReference type="InterPro" id="IPR045187">
    <property type="entry name" value="CcO_II"/>
</dbReference>
<keyword evidence="12 17" id="KW-0472">Membrane</keyword>
<dbReference type="RefSeq" id="WP_087147103.1">
    <property type="nucleotide sequence ID" value="NZ_FUKJ01000213.1"/>
</dbReference>
<evidence type="ECO:0000256" key="8">
    <source>
        <dbReference type="ARBA" id="ARBA00022967"/>
    </source>
</evidence>
<dbReference type="Gene3D" id="1.10.760.10">
    <property type="entry name" value="Cytochrome c-like domain"/>
    <property type="match status" value="2"/>
</dbReference>
<dbReference type="EC" id="7.1.1.9" evidence="16"/>
<comment type="function">
    <text evidence="16">Subunits I and II form the functional core of the enzyme complex. Electrons originating in cytochrome c are transferred via heme a and Cu(A) to the binuclear center formed by heme a3 and Cu(B).</text>
</comment>
<dbReference type="AlphaFoldDB" id="A0A1R4H996"/>
<accession>A0A1R4H996</accession>
<keyword evidence="16" id="KW-0186">Copper</keyword>
<keyword evidence="18" id="KW-0732">Signal</keyword>
<dbReference type="SUPFAM" id="SSF46626">
    <property type="entry name" value="Cytochrome c"/>
    <property type="match status" value="2"/>
</dbReference>
<dbReference type="Pfam" id="PF02790">
    <property type="entry name" value="COX2_TM"/>
    <property type="match status" value="1"/>
</dbReference>
<evidence type="ECO:0000256" key="6">
    <source>
        <dbReference type="ARBA" id="ARBA00022692"/>
    </source>
</evidence>
<feature type="domain" description="Cytochrome oxidase subunit II copper A binding" evidence="19">
    <location>
        <begin position="119"/>
        <end position="324"/>
    </location>
</feature>
<dbReference type="Pfam" id="PF00116">
    <property type="entry name" value="COX2"/>
    <property type="match status" value="2"/>
</dbReference>
<dbReference type="InterPro" id="IPR008972">
    <property type="entry name" value="Cupredoxin"/>
</dbReference>
<keyword evidence="5 15" id="KW-0679">Respiratory chain</keyword>
<evidence type="ECO:0000256" key="14">
    <source>
        <dbReference type="PROSITE-ProRule" id="PRU00433"/>
    </source>
</evidence>
<dbReference type="GO" id="GO:0005886">
    <property type="term" value="C:plasma membrane"/>
    <property type="evidence" value="ECO:0007669"/>
    <property type="project" value="UniProtKB-SubCell"/>
</dbReference>
<feature type="chain" id="PRO_5012865149" description="Cytochrome c oxidase subunit 2" evidence="18">
    <location>
        <begin position="24"/>
        <end position="576"/>
    </location>
</feature>
<keyword evidence="23" id="KW-1185">Reference proteome</keyword>
<keyword evidence="8" id="KW-1278">Translocase</keyword>
<feature type="domain" description="Cytochrome c" evidence="21">
    <location>
        <begin position="473"/>
        <end position="551"/>
    </location>
</feature>
<dbReference type="GO" id="GO:0042773">
    <property type="term" value="P:ATP synthesis coupled electron transport"/>
    <property type="evidence" value="ECO:0007669"/>
    <property type="project" value="TreeGrafter"/>
</dbReference>
<evidence type="ECO:0000259" key="20">
    <source>
        <dbReference type="PROSITE" id="PS50999"/>
    </source>
</evidence>
<protein>
    <recommendedName>
        <fullName evidence="16">Cytochrome c oxidase subunit 2</fullName>
        <ecNumber evidence="16">7.1.1.9</ecNumber>
    </recommendedName>
</protein>
<feature type="domain" description="Cytochrome c" evidence="21">
    <location>
        <begin position="344"/>
        <end position="422"/>
    </location>
</feature>
<comment type="similarity">
    <text evidence="2 15">Belongs to the cytochrome c oxidase subunit 2 family.</text>
</comment>
<organism evidence="22 23">
    <name type="scientific">Crenothrix polyspora</name>
    <dbReference type="NCBI Taxonomy" id="360316"/>
    <lineage>
        <taxon>Bacteria</taxon>
        <taxon>Pseudomonadati</taxon>
        <taxon>Pseudomonadota</taxon>
        <taxon>Gammaproteobacteria</taxon>
        <taxon>Methylococcales</taxon>
        <taxon>Crenotrichaceae</taxon>
        <taxon>Crenothrix</taxon>
    </lineage>
</organism>
<dbReference type="Pfam" id="PF13442">
    <property type="entry name" value="Cytochrome_CBB3"/>
    <property type="match status" value="2"/>
</dbReference>
<name>A0A1R4H996_9GAMM</name>
<dbReference type="InterPro" id="IPR036909">
    <property type="entry name" value="Cyt_c-like_dom_sf"/>
</dbReference>
<dbReference type="PANTHER" id="PTHR22888:SF9">
    <property type="entry name" value="CYTOCHROME C OXIDASE SUBUNIT 2"/>
    <property type="match status" value="1"/>
</dbReference>
<dbReference type="InterPro" id="IPR011759">
    <property type="entry name" value="Cyt_c_oxidase_su2_TM_dom"/>
</dbReference>
<evidence type="ECO:0000256" key="1">
    <source>
        <dbReference type="ARBA" id="ARBA00004141"/>
    </source>
</evidence>
<feature type="signal peptide" evidence="18">
    <location>
        <begin position="1"/>
        <end position="23"/>
    </location>
</feature>
<dbReference type="PROSITE" id="PS51007">
    <property type="entry name" value="CYTC"/>
    <property type="match status" value="2"/>
</dbReference>
<dbReference type="OrthoDB" id="9781261at2"/>
<keyword evidence="10 17" id="KW-1133">Transmembrane helix</keyword>
<evidence type="ECO:0000256" key="12">
    <source>
        <dbReference type="ARBA" id="ARBA00023136"/>
    </source>
</evidence>
<dbReference type="PROSITE" id="PS50999">
    <property type="entry name" value="COX2_TM"/>
    <property type="match status" value="1"/>
</dbReference>
<dbReference type="EMBL" id="FUKJ01000213">
    <property type="protein sequence ID" value="SJM92756.1"/>
    <property type="molecule type" value="Genomic_DNA"/>
</dbReference>
<dbReference type="InterPro" id="IPR002429">
    <property type="entry name" value="CcO_II-like_C"/>
</dbReference>
<dbReference type="PROSITE" id="PS50857">
    <property type="entry name" value="COX2_CUA"/>
    <property type="match status" value="1"/>
</dbReference>
<dbReference type="GO" id="GO:0020037">
    <property type="term" value="F:heme binding"/>
    <property type="evidence" value="ECO:0007669"/>
    <property type="project" value="InterPro"/>
</dbReference>
<evidence type="ECO:0000256" key="4">
    <source>
        <dbReference type="ARBA" id="ARBA00022617"/>
    </source>
</evidence>
<reference evidence="23" key="1">
    <citation type="submission" date="2017-02" db="EMBL/GenBank/DDBJ databases">
        <authorList>
            <person name="Daims H."/>
        </authorList>
    </citation>
    <scope>NUCLEOTIDE SEQUENCE [LARGE SCALE GENOMIC DNA]</scope>
</reference>
<evidence type="ECO:0000259" key="19">
    <source>
        <dbReference type="PROSITE" id="PS50857"/>
    </source>
</evidence>
<comment type="catalytic activity">
    <reaction evidence="13 16">
        <text>4 Fe(II)-[cytochrome c] + O2 + 8 H(+)(in) = 4 Fe(III)-[cytochrome c] + 2 H2O + 4 H(+)(out)</text>
        <dbReference type="Rhea" id="RHEA:11436"/>
        <dbReference type="Rhea" id="RHEA-COMP:10350"/>
        <dbReference type="Rhea" id="RHEA-COMP:14399"/>
        <dbReference type="ChEBI" id="CHEBI:15377"/>
        <dbReference type="ChEBI" id="CHEBI:15378"/>
        <dbReference type="ChEBI" id="CHEBI:15379"/>
        <dbReference type="ChEBI" id="CHEBI:29033"/>
        <dbReference type="ChEBI" id="CHEBI:29034"/>
        <dbReference type="EC" id="7.1.1.9"/>
    </reaction>
</comment>
<dbReference type="Proteomes" id="UP000195442">
    <property type="component" value="Unassembled WGS sequence"/>
</dbReference>
<dbReference type="GO" id="GO:0005507">
    <property type="term" value="F:copper ion binding"/>
    <property type="evidence" value="ECO:0007669"/>
    <property type="project" value="InterPro"/>
</dbReference>
<dbReference type="InterPro" id="IPR036257">
    <property type="entry name" value="Cyt_c_oxidase_su2_TM_sf"/>
</dbReference>
<dbReference type="SUPFAM" id="SSF81464">
    <property type="entry name" value="Cytochrome c oxidase subunit II-like, transmembrane region"/>
    <property type="match status" value="1"/>
</dbReference>
<evidence type="ECO:0000313" key="23">
    <source>
        <dbReference type="Proteomes" id="UP000195442"/>
    </source>
</evidence>
<evidence type="ECO:0000256" key="16">
    <source>
        <dbReference type="RuleBase" id="RU004024"/>
    </source>
</evidence>
<evidence type="ECO:0000256" key="7">
    <source>
        <dbReference type="ARBA" id="ARBA00022723"/>
    </source>
</evidence>
<evidence type="ECO:0000256" key="15">
    <source>
        <dbReference type="RuleBase" id="RU000456"/>
    </source>
</evidence>
<proteinExistence type="inferred from homology"/>
<feature type="transmembrane region" description="Helical" evidence="17">
    <location>
        <begin position="89"/>
        <end position="106"/>
    </location>
</feature>
<evidence type="ECO:0000256" key="5">
    <source>
        <dbReference type="ARBA" id="ARBA00022660"/>
    </source>
</evidence>
<dbReference type="GO" id="GO:0004129">
    <property type="term" value="F:cytochrome-c oxidase activity"/>
    <property type="evidence" value="ECO:0007669"/>
    <property type="project" value="UniProtKB-EC"/>
</dbReference>
<dbReference type="InterPro" id="IPR009056">
    <property type="entry name" value="Cyt_c-like_dom"/>
</dbReference>
<keyword evidence="4 14" id="KW-0349">Heme</keyword>
<feature type="transmembrane region" description="Helical" evidence="17">
    <location>
        <begin position="47"/>
        <end position="68"/>
    </location>
</feature>
<dbReference type="Gene3D" id="1.10.287.90">
    <property type="match status" value="1"/>
</dbReference>
<dbReference type="PRINTS" id="PR01166">
    <property type="entry name" value="CYCOXIDASEII"/>
</dbReference>
<dbReference type="Gene3D" id="2.60.40.420">
    <property type="entry name" value="Cupredoxins - blue copper proteins"/>
    <property type="match status" value="2"/>
</dbReference>
<evidence type="ECO:0000259" key="21">
    <source>
        <dbReference type="PROSITE" id="PS51007"/>
    </source>
</evidence>
<gene>
    <name evidence="22" type="ORF">CRENPOLYSF2_2900005</name>
</gene>
<keyword evidence="7 14" id="KW-0479">Metal-binding</keyword>
<dbReference type="SUPFAM" id="SSF49503">
    <property type="entry name" value="Cupredoxins"/>
    <property type="match status" value="1"/>
</dbReference>
<feature type="domain" description="Cytochrome oxidase subunit II transmembrane region profile" evidence="20">
    <location>
        <begin position="22"/>
        <end position="117"/>
    </location>
</feature>
<dbReference type="GO" id="GO:0016491">
    <property type="term" value="F:oxidoreductase activity"/>
    <property type="evidence" value="ECO:0007669"/>
    <property type="project" value="UniProtKB-KW"/>
</dbReference>
<keyword evidence="6 15" id="KW-0812">Transmembrane</keyword>
<keyword evidence="22" id="KW-0560">Oxidoreductase</keyword>
<keyword evidence="9 15" id="KW-0249">Electron transport</keyword>